<dbReference type="EMBL" id="JTHP01000004">
    <property type="protein sequence ID" value="KJD46968.1"/>
    <property type="molecule type" value="Genomic_DNA"/>
</dbReference>
<sequence>MNIGSVFRGLLGDVKAGEVKKLDMQPGQVVRGVVLKVSEDGGEAVLQIQGSQVRAKLETPLQPGQSTLLQVQPASPSGMTVLKPLNDAANTGQQTVALADVLDSVGLPDTAQNRELIQAMQKNGVPLTSENAASLRDALAKQPGKVQMETFVQAAAVAFQRGLPLTAESINGLRQAMFGPPLNDLLSSLEQELEAVFKQQGQGASADRMAGEATAVKGADRMSPAPSGASSAVIADAPEGQVPVLSKDAAAVATKQAEAALAAGGKETLKGTQAANLAAMVGEAGASATDTDAPTGTAASVVKGAASGEPALANGRGAIATDVVADSGVNAPESSADALRASRAGAEQPQAATAGTQQPKGADGAPAAATAEPAGAKPAANAATADRAAAQLAGGSAPQAAAGNAATPEAPLQRLRTLLQELRAAVPPALGTAAPEQPATEVPQPTAGALRATDAAAAQPAASSTQLTPTEDPWVGRVLKLLGAEHEQQVHRAAAQTAQGTAAARMEPPEGAQPLPGLAAAAGGAVSADADTVKGTLLQLMSSADLPPALKEAAQQVVQHLTGQQLLLNTDRTAPFAQVHMFIPFVGPDGRETATIQIQSRRGKRGELDASNCRLWFDLDMKALGPTLVDVQVVDRIVSLKLHNDQDWAASLLTSGRESIHTALESLGYQLLSLRTEPMPIRTGQESKGLVSSEVQSYVPQPYKGVDLKI</sequence>
<feature type="compositionally biased region" description="Low complexity" evidence="1">
    <location>
        <begin position="493"/>
        <end position="512"/>
    </location>
</feature>
<name>A0A0D7X7E7_9BACL</name>
<evidence type="ECO:0000256" key="1">
    <source>
        <dbReference type="SAM" id="MobiDB-lite"/>
    </source>
</evidence>
<feature type="region of interest" description="Disordered" evidence="1">
    <location>
        <begin position="490"/>
        <end position="512"/>
    </location>
</feature>
<evidence type="ECO:0000313" key="2">
    <source>
        <dbReference type="EMBL" id="KJD46968.1"/>
    </source>
</evidence>
<gene>
    <name evidence="2" type="ORF">QD47_03945</name>
</gene>
<evidence type="ECO:0000313" key="3">
    <source>
        <dbReference type="Proteomes" id="UP000032534"/>
    </source>
</evidence>
<organism evidence="2 3">
    <name type="scientific">Paenibacillus terrae</name>
    <dbReference type="NCBI Taxonomy" id="159743"/>
    <lineage>
        <taxon>Bacteria</taxon>
        <taxon>Bacillati</taxon>
        <taxon>Bacillota</taxon>
        <taxon>Bacilli</taxon>
        <taxon>Bacillales</taxon>
        <taxon>Paenibacillaceae</taxon>
        <taxon>Paenibacillus</taxon>
    </lineage>
</organism>
<dbReference type="AlphaFoldDB" id="A0A0D7X7E7"/>
<dbReference type="GO" id="GO:0016874">
    <property type="term" value="F:ligase activity"/>
    <property type="evidence" value="ECO:0007669"/>
    <property type="project" value="UniProtKB-KW"/>
</dbReference>
<dbReference type="OrthoDB" id="2351076at2"/>
<dbReference type="Proteomes" id="UP000032534">
    <property type="component" value="Unassembled WGS sequence"/>
</dbReference>
<protein>
    <submittedName>
        <fullName evidence="2">DNA ligase</fullName>
    </submittedName>
</protein>
<comment type="caution">
    <text evidence="2">The sequence shown here is derived from an EMBL/GenBank/DDBJ whole genome shotgun (WGS) entry which is preliminary data.</text>
</comment>
<feature type="compositionally biased region" description="Low complexity" evidence="1">
    <location>
        <begin position="344"/>
        <end position="383"/>
    </location>
</feature>
<keyword evidence="3" id="KW-1185">Reference proteome</keyword>
<feature type="compositionally biased region" description="Low complexity" evidence="1">
    <location>
        <begin position="447"/>
        <end position="462"/>
    </location>
</feature>
<accession>A0A0D7X7E7</accession>
<reference evidence="2 3" key="1">
    <citation type="submission" date="2014-11" db="EMBL/GenBank/DDBJ databases">
        <title>Draft Genome Sequences of Paenibacillus polymyxa NRRL B-30509 and Paenibacillus terrae NRRL B-30644, Strains from a Poultry Environment that Produce Tridecaptin A and Paenicidins.</title>
        <authorList>
            <person name="van Belkum M.J."/>
            <person name="Lohans C.T."/>
            <person name="Vederas J.C."/>
        </authorList>
    </citation>
    <scope>NUCLEOTIDE SEQUENCE [LARGE SCALE GENOMIC DNA]</scope>
    <source>
        <strain evidence="2 3">NRRL B-30644</strain>
    </source>
</reference>
<dbReference type="RefSeq" id="WP_044644887.1">
    <property type="nucleotide sequence ID" value="NZ_JTHP01000004.1"/>
</dbReference>
<feature type="region of interest" description="Disordered" evidence="1">
    <location>
        <begin position="431"/>
        <end position="471"/>
    </location>
</feature>
<keyword evidence="2" id="KW-0436">Ligase</keyword>
<feature type="region of interest" description="Disordered" evidence="1">
    <location>
        <begin position="330"/>
        <end position="383"/>
    </location>
</feature>
<dbReference type="PATRIC" id="fig|159743.3.peg.849"/>
<proteinExistence type="predicted"/>